<protein>
    <recommendedName>
        <fullName evidence="6">Methyltransferase type 11 domain-containing protein</fullName>
    </recommendedName>
</protein>
<evidence type="ECO:0008006" key="6">
    <source>
        <dbReference type="Google" id="ProtNLM"/>
    </source>
</evidence>
<evidence type="ECO:0000313" key="5">
    <source>
        <dbReference type="Proteomes" id="UP000663852"/>
    </source>
</evidence>
<dbReference type="Gene3D" id="2.40.50.90">
    <property type="match status" value="1"/>
</dbReference>
<sequence>MRFFFSRKYMNSNGKIEDKKNEITKNITSLLSENPNEDFLTKLDELYKNKFQQTLSIELIKLTLPDFYKKLIVLTSPSNVENDENSFLEQMTTSGIIPNDFLYSPNPLTFTNEAFVAFISNIDEQNQLIYIRSDNDTEYMEQLTNNLQIYYSHSISEQFIVKQVNVHHAYVGKYEDIYHRLFIDEIHDSTYVINYVDIGLRKQIQKDCIQLKSLLNCFAEYPCLTIACRLHGIEFLLHNYQLPQSTFHRLKYLCRGGPFNIYPHNEIHEVLNVVIRDLDDQCLNDLLVKEGLAFSFPMNNHQNTNINVNHALDDYDQDELNASTMQLSVPDNDYEIIDYSLTSINSKQNENQIQKQPVKSNNHSNRRLNSSTNNVNSPNRNRKNLQITISSDQQRHVQLAFTNLGRRNRRENKTTKKQDDFADWMCSLSSDESLWSNETYRKALLTYLGRIYDQGAHMYRVFTQVIQNVGEADDLDILYRLIEETKHKDEARMSIGKWEDKSRITRRINDLKVIFEFNPKSSSQNRIFDVFPLNLTEIINCEKIKSYFDLGCGDGMITSAIGEYLHLNKENILGGDVFKGQLDKISFVQIDANQSKIDLPNNRVDLVTSFVTFHHISEIDKTVKEIGRILRPGGYLILREHDCDNSRSLPTKYLHFVHAIMMISRVGEFANISDEQNKENLDWKEQKSEILQYTKTIRYQLCQQWHDKLSNFGFSPLATLFYRGNNPQRLFYSIYQKQ</sequence>
<evidence type="ECO:0000259" key="3">
    <source>
        <dbReference type="Pfam" id="PF08241"/>
    </source>
</evidence>
<dbReference type="Proteomes" id="UP000663852">
    <property type="component" value="Unassembled WGS sequence"/>
</dbReference>
<comment type="caution">
    <text evidence="4">The sequence shown here is derived from an EMBL/GenBank/DDBJ whole genome shotgun (WGS) entry which is preliminary data.</text>
</comment>
<dbReference type="GO" id="GO:0008757">
    <property type="term" value="F:S-adenosylmethionine-dependent methyltransferase activity"/>
    <property type="evidence" value="ECO:0007669"/>
    <property type="project" value="InterPro"/>
</dbReference>
<feature type="domain" description="Methyltransferase type 11" evidence="3">
    <location>
        <begin position="549"/>
        <end position="638"/>
    </location>
</feature>
<feature type="compositionally biased region" description="Low complexity" evidence="1">
    <location>
        <begin position="360"/>
        <end position="379"/>
    </location>
</feature>
<proteinExistence type="predicted"/>
<dbReference type="InterPro" id="IPR029063">
    <property type="entry name" value="SAM-dependent_MTases_sf"/>
</dbReference>
<dbReference type="SUPFAM" id="SSF63748">
    <property type="entry name" value="Tudor/PWWP/MBT"/>
    <property type="match status" value="1"/>
</dbReference>
<dbReference type="SUPFAM" id="SSF53335">
    <property type="entry name" value="S-adenosyl-L-methionine-dependent methyltransferases"/>
    <property type="match status" value="1"/>
</dbReference>
<dbReference type="PANTHER" id="PTHR43861">
    <property type="entry name" value="TRANS-ACONITATE 2-METHYLTRANSFERASE-RELATED"/>
    <property type="match status" value="1"/>
</dbReference>
<feature type="region of interest" description="Disordered" evidence="1">
    <location>
        <begin position="347"/>
        <end position="381"/>
    </location>
</feature>
<organism evidence="4 5">
    <name type="scientific">Adineta ricciae</name>
    <name type="common">Rotifer</name>
    <dbReference type="NCBI Taxonomy" id="249248"/>
    <lineage>
        <taxon>Eukaryota</taxon>
        <taxon>Metazoa</taxon>
        <taxon>Spiralia</taxon>
        <taxon>Gnathifera</taxon>
        <taxon>Rotifera</taxon>
        <taxon>Eurotatoria</taxon>
        <taxon>Bdelloidea</taxon>
        <taxon>Adinetida</taxon>
        <taxon>Adinetidae</taxon>
        <taxon>Adineta</taxon>
    </lineage>
</organism>
<dbReference type="InterPro" id="IPR013216">
    <property type="entry name" value="Methyltransf_11"/>
</dbReference>
<dbReference type="OrthoDB" id="506498at2759"/>
<dbReference type="Gene3D" id="2.30.30.140">
    <property type="match status" value="1"/>
</dbReference>
<feature type="compositionally biased region" description="Polar residues" evidence="1">
    <location>
        <begin position="347"/>
        <end position="359"/>
    </location>
</feature>
<dbReference type="PANTHER" id="PTHR43861:SF1">
    <property type="entry name" value="TRANS-ACONITATE 2-METHYLTRANSFERASE"/>
    <property type="match status" value="1"/>
</dbReference>
<accession>A0A815BXG4</accession>
<dbReference type="InterPro" id="IPR002999">
    <property type="entry name" value="Tudor"/>
</dbReference>
<reference evidence="4" key="1">
    <citation type="submission" date="2021-02" db="EMBL/GenBank/DDBJ databases">
        <authorList>
            <person name="Nowell W R."/>
        </authorList>
    </citation>
    <scope>NUCLEOTIDE SEQUENCE</scope>
</reference>
<evidence type="ECO:0000256" key="1">
    <source>
        <dbReference type="SAM" id="MobiDB-lite"/>
    </source>
</evidence>
<dbReference type="InterPro" id="IPR035437">
    <property type="entry name" value="SNase_OB-fold_sf"/>
</dbReference>
<name>A0A815BXG4_ADIRI</name>
<evidence type="ECO:0000313" key="4">
    <source>
        <dbReference type="EMBL" id="CAF1276199.1"/>
    </source>
</evidence>
<dbReference type="Pfam" id="PF00567">
    <property type="entry name" value="TUDOR"/>
    <property type="match status" value="1"/>
</dbReference>
<dbReference type="EMBL" id="CAJNOJ010000197">
    <property type="protein sequence ID" value="CAF1276199.1"/>
    <property type="molecule type" value="Genomic_DNA"/>
</dbReference>
<dbReference type="Gene3D" id="3.40.50.150">
    <property type="entry name" value="Vaccinia Virus protein VP39"/>
    <property type="match status" value="1"/>
</dbReference>
<feature type="domain" description="Tudor" evidence="2">
    <location>
        <begin position="115"/>
        <end position="232"/>
    </location>
</feature>
<dbReference type="Pfam" id="PF08241">
    <property type="entry name" value="Methyltransf_11"/>
    <property type="match status" value="1"/>
</dbReference>
<dbReference type="AlphaFoldDB" id="A0A815BXG4"/>
<dbReference type="CDD" id="cd02440">
    <property type="entry name" value="AdoMet_MTases"/>
    <property type="match status" value="1"/>
</dbReference>
<evidence type="ECO:0000259" key="2">
    <source>
        <dbReference type="Pfam" id="PF00567"/>
    </source>
</evidence>
<gene>
    <name evidence="4" type="ORF">EDS130_LOCUS29288</name>
</gene>